<reference evidence="2" key="2">
    <citation type="submission" date="2023-06" db="EMBL/GenBank/DDBJ databases">
        <authorList>
            <person name="Ma L."/>
            <person name="Liu K.-W."/>
            <person name="Li Z."/>
            <person name="Hsiao Y.-Y."/>
            <person name="Qi Y."/>
            <person name="Fu T."/>
            <person name="Tang G."/>
            <person name="Zhang D."/>
            <person name="Sun W.-H."/>
            <person name="Liu D.-K."/>
            <person name="Li Y."/>
            <person name="Chen G.-Z."/>
            <person name="Liu X.-D."/>
            <person name="Liao X.-Y."/>
            <person name="Jiang Y.-T."/>
            <person name="Yu X."/>
            <person name="Hao Y."/>
            <person name="Huang J."/>
            <person name="Zhao X.-W."/>
            <person name="Ke S."/>
            <person name="Chen Y.-Y."/>
            <person name="Wu W.-L."/>
            <person name="Hsu J.-L."/>
            <person name="Lin Y.-F."/>
            <person name="Huang M.-D."/>
            <person name="Li C.-Y."/>
            <person name="Huang L."/>
            <person name="Wang Z.-W."/>
            <person name="Zhao X."/>
            <person name="Zhong W.-Y."/>
            <person name="Peng D.-H."/>
            <person name="Ahmad S."/>
            <person name="Lan S."/>
            <person name="Zhang J.-S."/>
            <person name="Tsai W.-C."/>
            <person name="Van De Peer Y."/>
            <person name="Liu Z.-J."/>
        </authorList>
    </citation>
    <scope>NUCLEOTIDE SEQUENCE</scope>
    <source>
        <strain evidence="2">SCP</strain>
        <tissue evidence="2">Leaves</tissue>
    </source>
</reference>
<organism evidence="2 3">
    <name type="scientific">Acorus gramineus</name>
    <name type="common">Dwarf sweet flag</name>
    <dbReference type="NCBI Taxonomy" id="55184"/>
    <lineage>
        <taxon>Eukaryota</taxon>
        <taxon>Viridiplantae</taxon>
        <taxon>Streptophyta</taxon>
        <taxon>Embryophyta</taxon>
        <taxon>Tracheophyta</taxon>
        <taxon>Spermatophyta</taxon>
        <taxon>Magnoliopsida</taxon>
        <taxon>Liliopsida</taxon>
        <taxon>Acoraceae</taxon>
        <taxon>Acorus</taxon>
    </lineage>
</organism>
<evidence type="ECO:0000256" key="1">
    <source>
        <dbReference type="SAM" id="MobiDB-lite"/>
    </source>
</evidence>
<comment type="caution">
    <text evidence="2">The sequence shown here is derived from an EMBL/GenBank/DDBJ whole genome shotgun (WGS) entry which is preliminary data.</text>
</comment>
<protein>
    <submittedName>
        <fullName evidence="2">Protein disulfide isomerase-like 5-3</fullName>
    </submittedName>
</protein>
<keyword evidence="2" id="KW-0413">Isomerase</keyword>
<sequence length="109" mass="12612">MPKRDIRAGDRGEPESSMDNPKEDFLEDYIRQNQLLLCFPLTIDILKQLGEEKRKVVLTIMDDVSDEKSLKLIRTLKSAASANRDSLFSYVGVKQWEEFADTFDVVIRM</sequence>
<reference evidence="2" key="1">
    <citation type="journal article" date="2023" name="Nat. Commun.">
        <title>Diploid and tetraploid genomes of Acorus and the evolution of monocots.</title>
        <authorList>
            <person name="Ma L."/>
            <person name="Liu K.W."/>
            <person name="Li Z."/>
            <person name="Hsiao Y.Y."/>
            <person name="Qi Y."/>
            <person name="Fu T."/>
            <person name="Tang G.D."/>
            <person name="Zhang D."/>
            <person name="Sun W.H."/>
            <person name="Liu D.K."/>
            <person name="Li Y."/>
            <person name="Chen G.Z."/>
            <person name="Liu X.D."/>
            <person name="Liao X.Y."/>
            <person name="Jiang Y.T."/>
            <person name="Yu X."/>
            <person name="Hao Y."/>
            <person name="Huang J."/>
            <person name="Zhao X.W."/>
            <person name="Ke S."/>
            <person name="Chen Y.Y."/>
            <person name="Wu W.L."/>
            <person name="Hsu J.L."/>
            <person name="Lin Y.F."/>
            <person name="Huang M.D."/>
            <person name="Li C.Y."/>
            <person name="Huang L."/>
            <person name="Wang Z.W."/>
            <person name="Zhao X."/>
            <person name="Zhong W.Y."/>
            <person name="Peng D.H."/>
            <person name="Ahmad S."/>
            <person name="Lan S."/>
            <person name="Zhang J.S."/>
            <person name="Tsai W.C."/>
            <person name="Van de Peer Y."/>
            <person name="Liu Z.J."/>
        </authorList>
    </citation>
    <scope>NUCLEOTIDE SEQUENCE</scope>
    <source>
        <strain evidence="2">SCP</strain>
    </source>
</reference>
<accession>A0AAV9BU23</accession>
<evidence type="ECO:0000313" key="3">
    <source>
        <dbReference type="Proteomes" id="UP001179952"/>
    </source>
</evidence>
<name>A0AAV9BU23_ACOGR</name>
<feature type="region of interest" description="Disordered" evidence="1">
    <location>
        <begin position="1"/>
        <end position="22"/>
    </location>
</feature>
<dbReference type="Proteomes" id="UP001179952">
    <property type="component" value="Unassembled WGS sequence"/>
</dbReference>
<dbReference type="EMBL" id="JAUJYN010000001">
    <property type="protein sequence ID" value="KAK1280040.1"/>
    <property type="molecule type" value="Genomic_DNA"/>
</dbReference>
<gene>
    <name evidence="2" type="ORF">QJS04_geneDACA021264</name>
</gene>
<dbReference type="AlphaFoldDB" id="A0AAV9BU23"/>
<proteinExistence type="predicted"/>
<evidence type="ECO:0000313" key="2">
    <source>
        <dbReference type="EMBL" id="KAK1280040.1"/>
    </source>
</evidence>
<keyword evidence="3" id="KW-1185">Reference proteome</keyword>
<dbReference type="GO" id="GO:0016853">
    <property type="term" value="F:isomerase activity"/>
    <property type="evidence" value="ECO:0007669"/>
    <property type="project" value="UniProtKB-KW"/>
</dbReference>